<dbReference type="Pfam" id="PF00072">
    <property type="entry name" value="Response_reg"/>
    <property type="match status" value="1"/>
</dbReference>
<dbReference type="SUPFAM" id="SSF52172">
    <property type="entry name" value="CheY-like"/>
    <property type="match status" value="1"/>
</dbReference>
<dbReference type="SMART" id="SM00448">
    <property type="entry name" value="REC"/>
    <property type="match status" value="1"/>
</dbReference>
<evidence type="ECO:0000256" key="3">
    <source>
        <dbReference type="PROSITE-ProRule" id="PRU00169"/>
    </source>
</evidence>
<evidence type="ECO:0000256" key="2">
    <source>
        <dbReference type="ARBA" id="ARBA00023012"/>
    </source>
</evidence>
<dbReference type="PANTHER" id="PTHR44591:SF14">
    <property type="entry name" value="PROTEIN PILG"/>
    <property type="match status" value="1"/>
</dbReference>
<dbReference type="InterPro" id="IPR001789">
    <property type="entry name" value="Sig_transdc_resp-reg_receiver"/>
</dbReference>
<reference evidence="6" key="1">
    <citation type="journal article" date="2019" name="Int. J. Syst. Evol. Microbiol.">
        <title>The Global Catalogue of Microorganisms (GCM) 10K type strain sequencing project: providing services to taxonomists for standard genome sequencing and annotation.</title>
        <authorList>
            <consortium name="The Broad Institute Genomics Platform"/>
            <consortium name="The Broad Institute Genome Sequencing Center for Infectious Disease"/>
            <person name="Wu L."/>
            <person name="Ma J."/>
        </authorList>
    </citation>
    <scope>NUCLEOTIDE SEQUENCE [LARGE SCALE GENOMIC DNA]</scope>
    <source>
        <strain evidence="6">KCTC 42217</strain>
    </source>
</reference>
<gene>
    <name evidence="5" type="ORF">ACFSJU_00180</name>
</gene>
<name>A0ABW4ZGI0_9SPHI</name>
<sequence length="125" mass="14054">MIIAIVDDDPLQHYILKNMAASLEPSLTFISFFNGKEILDYLNQDNLLLYPDVILLDLKMPFKDGWGVLEEFNSFKTAVKDNIKVYICTSSIDPDDAARASGVAPLLRKPVSYEDLIRVITESGK</sequence>
<keyword evidence="2" id="KW-0902">Two-component regulatory system</keyword>
<dbReference type="Proteomes" id="UP001597387">
    <property type="component" value="Unassembled WGS sequence"/>
</dbReference>
<dbReference type="InterPro" id="IPR050595">
    <property type="entry name" value="Bact_response_regulator"/>
</dbReference>
<organism evidence="5 6">
    <name type="scientific">Paradesertivirga mongoliensis</name>
    <dbReference type="NCBI Taxonomy" id="2100740"/>
    <lineage>
        <taxon>Bacteria</taxon>
        <taxon>Pseudomonadati</taxon>
        <taxon>Bacteroidota</taxon>
        <taxon>Sphingobacteriia</taxon>
        <taxon>Sphingobacteriales</taxon>
        <taxon>Sphingobacteriaceae</taxon>
        <taxon>Paradesertivirga</taxon>
    </lineage>
</organism>
<feature type="domain" description="Response regulatory" evidence="4">
    <location>
        <begin position="2"/>
        <end position="124"/>
    </location>
</feature>
<evidence type="ECO:0000256" key="1">
    <source>
        <dbReference type="ARBA" id="ARBA00022553"/>
    </source>
</evidence>
<dbReference type="InterPro" id="IPR011006">
    <property type="entry name" value="CheY-like_superfamily"/>
</dbReference>
<proteinExistence type="predicted"/>
<accession>A0ABW4ZGI0</accession>
<feature type="modified residue" description="4-aspartylphosphate" evidence="3">
    <location>
        <position position="57"/>
    </location>
</feature>
<comment type="caution">
    <text evidence="5">The sequence shown here is derived from an EMBL/GenBank/DDBJ whole genome shotgun (WGS) entry which is preliminary data.</text>
</comment>
<evidence type="ECO:0000313" key="5">
    <source>
        <dbReference type="EMBL" id="MFD2160795.1"/>
    </source>
</evidence>
<dbReference type="PROSITE" id="PS50110">
    <property type="entry name" value="RESPONSE_REGULATORY"/>
    <property type="match status" value="1"/>
</dbReference>
<dbReference type="RefSeq" id="WP_255902076.1">
    <property type="nucleotide sequence ID" value="NZ_JAFMZO010000002.1"/>
</dbReference>
<dbReference type="PANTHER" id="PTHR44591">
    <property type="entry name" value="STRESS RESPONSE REGULATOR PROTEIN 1"/>
    <property type="match status" value="1"/>
</dbReference>
<dbReference type="EMBL" id="JBHUHZ010000001">
    <property type="protein sequence ID" value="MFD2160795.1"/>
    <property type="molecule type" value="Genomic_DNA"/>
</dbReference>
<protein>
    <submittedName>
        <fullName evidence="5">Response regulator</fullName>
    </submittedName>
</protein>
<dbReference type="Gene3D" id="3.40.50.2300">
    <property type="match status" value="1"/>
</dbReference>
<keyword evidence="1 3" id="KW-0597">Phosphoprotein</keyword>
<keyword evidence="6" id="KW-1185">Reference proteome</keyword>
<evidence type="ECO:0000313" key="6">
    <source>
        <dbReference type="Proteomes" id="UP001597387"/>
    </source>
</evidence>
<evidence type="ECO:0000259" key="4">
    <source>
        <dbReference type="PROSITE" id="PS50110"/>
    </source>
</evidence>